<dbReference type="AlphaFoldDB" id="A0A382EKQ6"/>
<reference evidence="3" key="1">
    <citation type="submission" date="2018-05" db="EMBL/GenBank/DDBJ databases">
        <authorList>
            <person name="Lanie J.A."/>
            <person name="Ng W.-L."/>
            <person name="Kazmierczak K.M."/>
            <person name="Andrzejewski T.M."/>
            <person name="Davidsen T.M."/>
            <person name="Wayne K.J."/>
            <person name="Tettelin H."/>
            <person name="Glass J.I."/>
            <person name="Rusch D."/>
            <person name="Podicherti R."/>
            <person name="Tsui H.-C.T."/>
            <person name="Winkler M.E."/>
        </authorList>
    </citation>
    <scope>NUCLEOTIDE SEQUENCE</scope>
</reference>
<name>A0A382EKQ6_9ZZZZ</name>
<proteinExistence type="predicted"/>
<protein>
    <recommendedName>
        <fullName evidence="2">SnoaL-like domain-containing protein</fullName>
    </recommendedName>
</protein>
<sequence length="194" mass="22168">MVVGLNLQSVRLARNLGYKQVEAHVLMKKRICIFALISSVFGFLLVWLFYPTEEEQILAQFEELSDIASKQSETSTIADALVLDDFKNLFAPDVSLKTGGRARLTGQYTDRELMQLYGRIRLQSKRLSLRFENIEILSVGETDATTTADVHAEGTDNIRDPHRVESFHAKIDLRKIDGDWKFRQFIYIESLPGK</sequence>
<keyword evidence="1" id="KW-0812">Transmembrane</keyword>
<dbReference type="Pfam" id="PF13577">
    <property type="entry name" value="SnoaL_4"/>
    <property type="match status" value="1"/>
</dbReference>
<dbReference type="Gene3D" id="3.10.450.50">
    <property type="match status" value="1"/>
</dbReference>
<feature type="transmembrane region" description="Helical" evidence="1">
    <location>
        <begin position="31"/>
        <end position="50"/>
    </location>
</feature>
<accession>A0A382EKQ6</accession>
<evidence type="ECO:0000259" key="2">
    <source>
        <dbReference type="Pfam" id="PF13577"/>
    </source>
</evidence>
<dbReference type="InterPro" id="IPR032710">
    <property type="entry name" value="NTF2-like_dom_sf"/>
</dbReference>
<keyword evidence="1" id="KW-0472">Membrane</keyword>
<evidence type="ECO:0000313" key="3">
    <source>
        <dbReference type="EMBL" id="SVB50989.1"/>
    </source>
</evidence>
<dbReference type="InterPro" id="IPR037401">
    <property type="entry name" value="SnoaL-like"/>
</dbReference>
<evidence type="ECO:0000256" key="1">
    <source>
        <dbReference type="SAM" id="Phobius"/>
    </source>
</evidence>
<gene>
    <name evidence="3" type="ORF">METZ01_LOCUS203843</name>
</gene>
<dbReference type="SUPFAM" id="SSF54427">
    <property type="entry name" value="NTF2-like"/>
    <property type="match status" value="1"/>
</dbReference>
<keyword evidence="1" id="KW-1133">Transmembrane helix</keyword>
<dbReference type="EMBL" id="UINC01044904">
    <property type="protein sequence ID" value="SVB50989.1"/>
    <property type="molecule type" value="Genomic_DNA"/>
</dbReference>
<feature type="domain" description="SnoaL-like" evidence="2">
    <location>
        <begin position="63"/>
        <end position="184"/>
    </location>
</feature>
<organism evidence="3">
    <name type="scientific">marine metagenome</name>
    <dbReference type="NCBI Taxonomy" id="408172"/>
    <lineage>
        <taxon>unclassified sequences</taxon>
        <taxon>metagenomes</taxon>
        <taxon>ecological metagenomes</taxon>
    </lineage>
</organism>